<protein>
    <submittedName>
        <fullName evidence="2">ATP-grasp ribosomal peptide maturase</fullName>
    </submittedName>
</protein>
<dbReference type="AlphaFoldDB" id="A0A7W9MUU0"/>
<dbReference type="PANTHER" id="PTHR21621:SF0">
    <property type="entry name" value="BETA-CITRYLGLUTAMATE SYNTHASE B-RELATED"/>
    <property type="match status" value="1"/>
</dbReference>
<dbReference type="GO" id="GO:0009432">
    <property type="term" value="P:SOS response"/>
    <property type="evidence" value="ECO:0007669"/>
    <property type="project" value="TreeGrafter"/>
</dbReference>
<dbReference type="GO" id="GO:0018169">
    <property type="term" value="F:ribosomal S6-glutamic acid ligase activity"/>
    <property type="evidence" value="ECO:0007669"/>
    <property type="project" value="TreeGrafter"/>
</dbReference>
<accession>A0A7W9MUU0</accession>
<dbReference type="Proteomes" id="UP000549971">
    <property type="component" value="Unassembled WGS sequence"/>
</dbReference>
<dbReference type="PANTHER" id="PTHR21621">
    <property type="entry name" value="RIBOSOMAL PROTEIN S6 MODIFICATION PROTEIN"/>
    <property type="match status" value="1"/>
</dbReference>
<proteinExistence type="predicted"/>
<evidence type="ECO:0000259" key="1">
    <source>
        <dbReference type="Pfam" id="PF21068"/>
    </source>
</evidence>
<dbReference type="NCBIfam" id="TIGR04187">
    <property type="entry name" value="GRASP_SAV_5884"/>
    <property type="match status" value="1"/>
</dbReference>
<organism evidence="2 3">
    <name type="scientific">Kribbella italica</name>
    <dbReference type="NCBI Taxonomy" id="1540520"/>
    <lineage>
        <taxon>Bacteria</taxon>
        <taxon>Bacillati</taxon>
        <taxon>Actinomycetota</taxon>
        <taxon>Actinomycetes</taxon>
        <taxon>Propionibacteriales</taxon>
        <taxon>Kribbellaceae</taxon>
        <taxon>Kribbella</taxon>
    </lineage>
</organism>
<dbReference type="SUPFAM" id="SSF56059">
    <property type="entry name" value="Glutathione synthetase ATP-binding domain-like"/>
    <property type="match status" value="1"/>
</dbReference>
<sequence length="314" mass="35191">MDRPVLVLTCADDPTSDVVVGELNQRGVPVVRCDPADVLAGGLEVSATFGEQRMGGRLRTESRALDLAAVRAVYYRRPSSYVAPTELSDQDGRFAREQAKYGMAGILAEVRGRWVNHLWRSLEAEFKPTQLAVAHELGFVVPPTIITNQHHDVREFAATHGRLVYKPLQNADLTGPDGDALMIWVDEVDPAELDETVRLTLHLFQAKVDKIADVRVTVIGDETFSVRIDSPHVDWRRDYSQVSYTVIDVPDPVARACRRYLQRFGLLFGAFDFGLDHDGTWIWYECNTGGQWHWLELETGLPMTAAMVDLLETA</sequence>
<keyword evidence="3" id="KW-1185">Reference proteome</keyword>
<dbReference type="EMBL" id="JACHMY010000001">
    <property type="protein sequence ID" value="MBB5837104.1"/>
    <property type="molecule type" value="Genomic_DNA"/>
</dbReference>
<dbReference type="Pfam" id="PF21068">
    <property type="entry name" value="ATPgraspMvdD"/>
    <property type="match status" value="1"/>
</dbReference>
<dbReference type="InterPro" id="IPR026449">
    <property type="entry name" value="GRASP_SAV_5884"/>
</dbReference>
<feature type="domain" description="MvdD-like pre-ATP grasp" evidence="1">
    <location>
        <begin position="5"/>
        <end position="119"/>
    </location>
</feature>
<evidence type="ECO:0000313" key="3">
    <source>
        <dbReference type="Proteomes" id="UP000549971"/>
    </source>
</evidence>
<comment type="caution">
    <text evidence="2">The sequence shown here is derived from an EMBL/GenBank/DDBJ whole genome shotgun (WGS) entry which is preliminary data.</text>
</comment>
<reference evidence="2 3" key="1">
    <citation type="submission" date="2020-08" db="EMBL/GenBank/DDBJ databases">
        <title>Sequencing the genomes of 1000 actinobacteria strains.</title>
        <authorList>
            <person name="Klenk H.-P."/>
        </authorList>
    </citation>
    <scope>NUCLEOTIDE SEQUENCE [LARGE SCALE GENOMIC DNA]</scope>
    <source>
        <strain evidence="2 3">DSM 28967</strain>
    </source>
</reference>
<gene>
    <name evidence="2" type="ORF">HDA39_003838</name>
</gene>
<dbReference type="Gene3D" id="3.30.470.20">
    <property type="entry name" value="ATP-grasp fold, B domain"/>
    <property type="match status" value="1"/>
</dbReference>
<dbReference type="InterPro" id="IPR048936">
    <property type="entry name" value="MvdD-like_ATPgrasp"/>
</dbReference>
<dbReference type="GO" id="GO:0005737">
    <property type="term" value="C:cytoplasm"/>
    <property type="evidence" value="ECO:0007669"/>
    <property type="project" value="TreeGrafter"/>
</dbReference>
<evidence type="ECO:0000313" key="2">
    <source>
        <dbReference type="EMBL" id="MBB5837104.1"/>
    </source>
</evidence>
<name>A0A7W9MUU0_9ACTN</name>
<dbReference type="RefSeq" id="WP_202893049.1">
    <property type="nucleotide sequence ID" value="NZ_JACHMY010000001.1"/>
</dbReference>